<keyword evidence="11" id="KW-1185">Reference proteome</keyword>
<gene>
    <name evidence="10" type="ORF">DH2020_020076</name>
</gene>
<comment type="subcellular location">
    <subcellularLocation>
        <location evidence="1">Nucleus</location>
    </subcellularLocation>
</comment>
<comment type="caution">
    <text evidence="10">The sequence shown here is derived from an EMBL/GenBank/DDBJ whole genome shotgun (WGS) entry which is preliminary data.</text>
</comment>
<proteinExistence type="predicted"/>
<evidence type="ECO:0000256" key="7">
    <source>
        <dbReference type="SAM" id="MobiDB-lite"/>
    </source>
</evidence>
<keyword evidence="2" id="KW-0479">Metal-binding</keyword>
<keyword evidence="6" id="KW-0539">Nucleus</keyword>
<keyword evidence="5" id="KW-0238">DNA-binding</keyword>
<evidence type="ECO:0000313" key="11">
    <source>
        <dbReference type="Proteomes" id="UP001318860"/>
    </source>
</evidence>
<dbReference type="InterPro" id="IPR008906">
    <property type="entry name" value="HATC_C_dom"/>
</dbReference>
<evidence type="ECO:0008006" key="12">
    <source>
        <dbReference type="Google" id="ProtNLM"/>
    </source>
</evidence>
<dbReference type="Proteomes" id="UP001318860">
    <property type="component" value="Unassembled WGS sequence"/>
</dbReference>
<evidence type="ECO:0000256" key="2">
    <source>
        <dbReference type="ARBA" id="ARBA00022723"/>
    </source>
</evidence>
<organism evidence="10 11">
    <name type="scientific">Rehmannia glutinosa</name>
    <name type="common">Chinese foxglove</name>
    <dbReference type="NCBI Taxonomy" id="99300"/>
    <lineage>
        <taxon>Eukaryota</taxon>
        <taxon>Viridiplantae</taxon>
        <taxon>Streptophyta</taxon>
        <taxon>Embryophyta</taxon>
        <taxon>Tracheophyta</taxon>
        <taxon>Spermatophyta</taxon>
        <taxon>Magnoliopsida</taxon>
        <taxon>eudicotyledons</taxon>
        <taxon>Gunneridae</taxon>
        <taxon>Pentapetalae</taxon>
        <taxon>asterids</taxon>
        <taxon>lamiids</taxon>
        <taxon>Lamiales</taxon>
        <taxon>Orobanchaceae</taxon>
        <taxon>Rehmannieae</taxon>
        <taxon>Rehmannia</taxon>
    </lineage>
</organism>
<keyword evidence="4" id="KW-0862">Zinc</keyword>
<feature type="domain" description="hAT-like transposase RNase-H fold" evidence="9">
    <location>
        <begin position="331"/>
        <end position="390"/>
    </location>
</feature>
<evidence type="ECO:0000256" key="6">
    <source>
        <dbReference type="ARBA" id="ARBA00023242"/>
    </source>
</evidence>
<sequence>MKKQKDGTTTQYRRHLNGCIKRSLNIKGQQNLCLVPSTRRSESVSVHSWKYDQAKMREVISHMIMVHELPFSFVEYELFNLVMQSATPYYQRISRATTKNDCWTSYELEKKRIKGLLKSVDKVSITTDIWTSGQNIQYMVMTAHFIDSDWKLQKRILNFVDVPPPHTGTVVCDALYKCLQDWGIEEKIWTITVDNASYNDSTVRILLDCLSFHKSLPLNSQLFHVRCCAHILNLLVQDGLSEIKEIIEDVRESVKYISASSNVCITFFTKFANNFDYLPKKKLILDCCTRWNATYAMLSCALEFKQVFPRYALRDSNYRHLPTDDDWHRVEEFEKYWGNNNLLLSIAAVLDPRNKMTLIQFAFPVIYPETEAKKQISVVRDSLHELYKAYMNEHTFAPSQSFESELQSSNPSNKGFTASNHATGKNVETGRSKYEKYVRSVDTVQHVKSELDTYLDEGVFICEGDSVNFNALEWWKSNNLKFRVLSKMACEILSIPITTVASESTFSAGGRVIDTYRSYLGTDTVQMLLCGRGLLLEDANHFFVHNRIGKYCRIGKHFFVAIG</sequence>
<dbReference type="PANTHER" id="PTHR46481:SF10">
    <property type="entry name" value="ZINC FINGER BED DOMAIN-CONTAINING PROTEIN 39"/>
    <property type="match status" value="1"/>
</dbReference>
<dbReference type="InterPro" id="IPR052035">
    <property type="entry name" value="ZnF_BED_domain_contain"/>
</dbReference>
<feature type="domain" description="HAT C-terminal dimerisation" evidence="8">
    <location>
        <begin position="450"/>
        <end position="531"/>
    </location>
</feature>
<evidence type="ECO:0000259" key="9">
    <source>
        <dbReference type="Pfam" id="PF14372"/>
    </source>
</evidence>
<reference evidence="10 11" key="1">
    <citation type="journal article" date="2021" name="Comput. Struct. Biotechnol. J.">
        <title>De novo genome assembly of the potent medicinal plant Rehmannia glutinosa using nanopore technology.</title>
        <authorList>
            <person name="Ma L."/>
            <person name="Dong C."/>
            <person name="Song C."/>
            <person name="Wang X."/>
            <person name="Zheng X."/>
            <person name="Niu Y."/>
            <person name="Chen S."/>
            <person name="Feng W."/>
        </authorList>
    </citation>
    <scope>NUCLEOTIDE SEQUENCE [LARGE SCALE GENOMIC DNA]</scope>
    <source>
        <strain evidence="10">DH-2019</strain>
    </source>
</reference>
<evidence type="ECO:0000256" key="3">
    <source>
        <dbReference type="ARBA" id="ARBA00022771"/>
    </source>
</evidence>
<evidence type="ECO:0000256" key="1">
    <source>
        <dbReference type="ARBA" id="ARBA00004123"/>
    </source>
</evidence>
<dbReference type="EMBL" id="JABTTQ020000011">
    <property type="protein sequence ID" value="KAK6146207.1"/>
    <property type="molecule type" value="Genomic_DNA"/>
</dbReference>
<protein>
    <recommendedName>
        <fullName evidence="12">Zinc finger BED domain-containing protein RICESLEEPER 2-like</fullName>
    </recommendedName>
</protein>
<dbReference type="Pfam" id="PF14372">
    <property type="entry name" value="hAT-like_RNase-H"/>
    <property type="match status" value="1"/>
</dbReference>
<evidence type="ECO:0000256" key="5">
    <source>
        <dbReference type="ARBA" id="ARBA00023125"/>
    </source>
</evidence>
<dbReference type="PANTHER" id="PTHR46481">
    <property type="entry name" value="ZINC FINGER BED DOMAIN-CONTAINING PROTEIN 4"/>
    <property type="match status" value="1"/>
</dbReference>
<dbReference type="SUPFAM" id="SSF53098">
    <property type="entry name" value="Ribonuclease H-like"/>
    <property type="match status" value="1"/>
</dbReference>
<feature type="region of interest" description="Disordered" evidence="7">
    <location>
        <begin position="401"/>
        <end position="425"/>
    </location>
</feature>
<dbReference type="Pfam" id="PF05699">
    <property type="entry name" value="Dimer_Tnp_hAT"/>
    <property type="match status" value="1"/>
</dbReference>
<name>A0ABR0WF74_REHGL</name>
<dbReference type="InterPro" id="IPR025525">
    <property type="entry name" value="hAT-like_transposase_RNase-H"/>
</dbReference>
<evidence type="ECO:0000256" key="4">
    <source>
        <dbReference type="ARBA" id="ARBA00022833"/>
    </source>
</evidence>
<evidence type="ECO:0000259" key="8">
    <source>
        <dbReference type="Pfam" id="PF05699"/>
    </source>
</evidence>
<dbReference type="InterPro" id="IPR012337">
    <property type="entry name" value="RNaseH-like_sf"/>
</dbReference>
<accession>A0ABR0WF74</accession>
<keyword evidence="3" id="KW-0863">Zinc-finger</keyword>
<feature type="compositionally biased region" description="Polar residues" evidence="7">
    <location>
        <begin position="401"/>
        <end position="423"/>
    </location>
</feature>
<evidence type="ECO:0000313" key="10">
    <source>
        <dbReference type="EMBL" id="KAK6146207.1"/>
    </source>
</evidence>